<name>A0A7J7YTC7_RHIFE</name>
<gene>
    <name evidence="1" type="ORF">mRhiFer1_009855</name>
</gene>
<sequence length="170" mass="18950">MMTKPLIKYTVGKCLIQRFLFRFNLEVVLPSRSQNPAAQQRQVGAKLRAPCGLRGGCCGMAPELHVVPSPVRTSLLYFPPLAVCRRPETLVFRDCDGCVSEADRMPVSREGRWGKQDASIMLAQLGSRPPGDVMRCTASPGRRHRHLEDYIPTLKYTPTKQPSQTSNLAL</sequence>
<comment type="caution">
    <text evidence="1">The sequence shown here is derived from an EMBL/GenBank/DDBJ whole genome shotgun (WGS) entry which is preliminary data.</text>
</comment>
<dbReference type="Proteomes" id="UP000585614">
    <property type="component" value="Unassembled WGS sequence"/>
</dbReference>
<protein>
    <submittedName>
        <fullName evidence="1">Uncharacterized protein</fullName>
    </submittedName>
</protein>
<dbReference type="AlphaFoldDB" id="A0A7J7YTC7"/>
<evidence type="ECO:0000313" key="1">
    <source>
        <dbReference type="EMBL" id="KAF6364730.1"/>
    </source>
</evidence>
<evidence type="ECO:0000313" key="2">
    <source>
        <dbReference type="Proteomes" id="UP000585614"/>
    </source>
</evidence>
<proteinExistence type="predicted"/>
<dbReference type="EMBL" id="JACAGC010000005">
    <property type="protein sequence ID" value="KAF6364730.1"/>
    <property type="molecule type" value="Genomic_DNA"/>
</dbReference>
<organism evidence="1 2">
    <name type="scientific">Rhinolophus ferrumequinum</name>
    <name type="common">Greater horseshoe bat</name>
    <dbReference type="NCBI Taxonomy" id="59479"/>
    <lineage>
        <taxon>Eukaryota</taxon>
        <taxon>Metazoa</taxon>
        <taxon>Chordata</taxon>
        <taxon>Craniata</taxon>
        <taxon>Vertebrata</taxon>
        <taxon>Euteleostomi</taxon>
        <taxon>Mammalia</taxon>
        <taxon>Eutheria</taxon>
        <taxon>Laurasiatheria</taxon>
        <taxon>Chiroptera</taxon>
        <taxon>Yinpterochiroptera</taxon>
        <taxon>Rhinolophoidea</taxon>
        <taxon>Rhinolophidae</taxon>
        <taxon>Rhinolophinae</taxon>
        <taxon>Rhinolophus</taxon>
    </lineage>
</organism>
<reference evidence="1 2" key="1">
    <citation type="journal article" date="2020" name="Nature">
        <title>Six reference-quality genomes reveal evolution of bat adaptations.</title>
        <authorList>
            <person name="Jebb D."/>
            <person name="Huang Z."/>
            <person name="Pippel M."/>
            <person name="Hughes G.M."/>
            <person name="Lavrichenko K."/>
            <person name="Devanna P."/>
            <person name="Winkler S."/>
            <person name="Jermiin L.S."/>
            <person name="Skirmuntt E.C."/>
            <person name="Katzourakis A."/>
            <person name="Burkitt-Gray L."/>
            <person name="Ray D.A."/>
            <person name="Sullivan K.A.M."/>
            <person name="Roscito J.G."/>
            <person name="Kirilenko B.M."/>
            <person name="Davalos L.M."/>
            <person name="Corthals A.P."/>
            <person name="Power M.L."/>
            <person name="Jones G."/>
            <person name="Ransome R.D."/>
            <person name="Dechmann D.K.N."/>
            <person name="Locatelli A.G."/>
            <person name="Puechmaille S.J."/>
            <person name="Fedrigo O."/>
            <person name="Jarvis E.D."/>
            <person name="Hiller M."/>
            <person name="Vernes S.C."/>
            <person name="Myers E.W."/>
            <person name="Teeling E.C."/>
        </authorList>
    </citation>
    <scope>NUCLEOTIDE SEQUENCE [LARGE SCALE GENOMIC DNA]</scope>
    <source>
        <strain evidence="1">MRhiFer1</strain>
        <tissue evidence="1">Lung</tissue>
    </source>
</reference>
<accession>A0A7J7YTC7</accession>